<sequence>MAGGQSSQKVEDDTTPLPLNADAEYFPDLTSYEEACKTDPELQAFDYTLHERTSRVINSLAVGVEVRSLSLDSLRQVTTSLLEMNQEVVKVILECKKDIWNNQDLFALVEDYFENSLQTLDFCTALEKCLKRAIDSQLIIQFAVRQFEEEDEGGAEGRKYERTLEELRKFKAAGDPSIEEFSVIFQSVYKHQMAMLERLQVRRRKLNKKLKSAKTWMRVTNVIFVAAVVSALIISVVAAAITLPPIVTALAGALTAPIGSVGKWCDSLWKNYQNALKGQRELITSMQVGTYVTIKEMDSIRVLVSRLEIEIESVTRKVDFALHDDEAVKLAMGEIKKELKVFAEVVDGLGEYADKCSWEIRKARTVVLQRILRSPTPTP</sequence>
<gene>
    <name evidence="1" type="ORF">MLD38_007741</name>
</gene>
<organism evidence="1 2">
    <name type="scientific">Melastoma candidum</name>
    <dbReference type="NCBI Taxonomy" id="119954"/>
    <lineage>
        <taxon>Eukaryota</taxon>
        <taxon>Viridiplantae</taxon>
        <taxon>Streptophyta</taxon>
        <taxon>Embryophyta</taxon>
        <taxon>Tracheophyta</taxon>
        <taxon>Spermatophyta</taxon>
        <taxon>Magnoliopsida</taxon>
        <taxon>eudicotyledons</taxon>
        <taxon>Gunneridae</taxon>
        <taxon>Pentapetalae</taxon>
        <taxon>rosids</taxon>
        <taxon>malvids</taxon>
        <taxon>Myrtales</taxon>
        <taxon>Melastomataceae</taxon>
        <taxon>Melastomatoideae</taxon>
        <taxon>Melastomateae</taxon>
        <taxon>Melastoma</taxon>
    </lineage>
</organism>
<keyword evidence="2" id="KW-1185">Reference proteome</keyword>
<name>A0ACB9RRP5_9MYRT</name>
<evidence type="ECO:0000313" key="2">
    <source>
        <dbReference type="Proteomes" id="UP001057402"/>
    </source>
</evidence>
<comment type="caution">
    <text evidence="1">The sequence shown here is derived from an EMBL/GenBank/DDBJ whole genome shotgun (WGS) entry which is preliminary data.</text>
</comment>
<accession>A0ACB9RRP5</accession>
<dbReference type="EMBL" id="CM042882">
    <property type="protein sequence ID" value="KAI4381688.1"/>
    <property type="molecule type" value="Genomic_DNA"/>
</dbReference>
<dbReference type="Proteomes" id="UP001057402">
    <property type="component" value="Chromosome 3"/>
</dbReference>
<protein>
    <submittedName>
        <fullName evidence="1">Uncharacterized protein</fullName>
    </submittedName>
</protein>
<reference evidence="2" key="1">
    <citation type="journal article" date="2023" name="Front. Plant Sci.">
        <title>Chromosomal-level genome assembly of Melastoma candidum provides insights into trichome evolution.</title>
        <authorList>
            <person name="Zhong Y."/>
            <person name="Wu W."/>
            <person name="Sun C."/>
            <person name="Zou P."/>
            <person name="Liu Y."/>
            <person name="Dai S."/>
            <person name="Zhou R."/>
        </authorList>
    </citation>
    <scope>NUCLEOTIDE SEQUENCE [LARGE SCALE GENOMIC DNA]</scope>
</reference>
<proteinExistence type="predicted"/>
<evidence type="ECO:0000313" key="1">
    <source>
        <dbReference type="EMBL" id="KAI4381688.1"/>
    </source>
</evidence>